<keyword evidence="3" id="KW-0949">S-adenosyl-L-methionine</keyword>
<dbReference type="GO" id="GO:0016740">
    <property type="term" value="F:transferase activity"/>
    <property type="evidence" value="ECO:0007669"/>
    <property type="project" value="UniProtKB-KW"/>
</dbReference>
<reference evidence="6 7" key="1">
    <citation type="submission" date="2018-02" db="EMBL/GenBank/DDBJ databases">
        <title>The genomes of Aspergillus section Nigri reveals drivers in fungal speciation.</title>
        <authorList>
            <consortium name="DOE Joint Genome Institute"/>
            <person name="Vesth T.C."/>
            <person name="Nybo J."/>
            <person name="Theobald S."/>
            <person name="Brandl J."/>
            <person name="Frisvad J.C."/>
            <person name="Nielsen K.F."/>
            <person name="Lyhne E.K."/>
            <person name="Kogle M.E."/>
            <person name="Kuo A."/>
            <person name="Riley R."/>
            <person name="Clum A."/>
            <person name="Nolan M."/>
            <person name="Lipzen A."/>
            <person name="Salamov A."/>
            <person name="Henrissat B."/>
            <person name="Wiebenga A."/>
            <person name="De vries R.P."/>
            <person name="Grigoriev I.V."/>
            <person name="Mortensen U.H."/>
            <person name="Andersen M.R."/>
            <person name="Baker S.E."/>
        </authorList>
    </citation>
    <scope>NUCLEOTIDE SEQUENCE [LARGE SCALE GENOMIC DNA]</scope>
    <source>
        <strain evidence="6 7">CBS 121057</strain>
    </source>
</reference>
<evidence type="ECO:0000256" key="2">
    <source>
        <dbReference type="ARBA" id="ARBA00022679"/>
    </source>
</evidence>
<feature type="domain" description="Methyltransferase type 12" evidence="5">
    <location>
        <begin position="99"/>
        <end position="199"/>
    </location>
</feature>
<proteinExistence type="inferred from homology"/>
<protein>
    <recommendedName>
        <fullName evidence="5">Methyltransferase type 12 domain-containing protein</fullName>
    </recommendedName>
</protein>
<dbReference type="Gene3D" id="3.40.50.150">
    <property type="entry name" value="Vaccinia Virus protein VP39"/>
    <property type="match status" value="1"/>
</dbReference>
<dbReference type="PANTHER" id="PTHR35897:SF1">
    <property type="entry name" value="METHYLTRANSFERASE AUSD"/>
    <property type="match status" value="1"/>
</dbReference>
<evidence type="ECO:0000256" key="3">
    <source>
        <dbReference type="ARBA" id="ARBA00022691"/>
    </source>
</evidence>
<keyword evidence="7" id="KW-1185">Reference proteome</keyword>
<dbReference type="EMBL" id="KZ826327">
    <property type="protein sequence ID" value="PYI09377.1"/>
    <property type="molecule type" value="Genomic_DNA"/>
</dbReference>
<evidence type="ECO:0000256" key="4">
    <source>
        <dbReference type="ARBA" id="ARBA00038314"/>
    </source>
</evidence>
<evidence type="ECO:0000313" key="6">
    <source>
        <dbReference type="EMBL" id="PYI09377.1"/>
    </source>
</evidence>
<keyword evidence="2" id="KW-0808">Transferase</keyword>
<dbReference type="CDD" id="cd02440">
    <property type="entry name" value="AdoMet_MTases"/>
    <property type="match status" value="1"/>
</dbReference>
<accession>A0A319EGG3</accession>
<dbReference type="OrthoDB" id="2094832at2759"/>
<dbReference type="InterPro" id="IPR013217">
    <property type="entry name" value="Methyltransf_12"/>
</dbReference>
<evidence type="ECO:0000259" key="5">
    <source>
        <dbReference type="Pfam" id="PF08242"/>
    </source>
</evidence>
<sequence length="284" mass="32445">MAESTTHAESSSQDGLNRQYSWYEADLAQVKKPARTILVEYSKIPEEKIIDHVKQVRDRAFAVFPYPCIGSFRFLDITICNSSAYPEILSRLKASDTYLDLGCAMGQDIRYLVSQGAPQSQIYGSDLHPEFISLGYDLFADRTTLQCPFIISDIFDDNSELFQRLSGKVDMINAASFFHLFDWAGQVATAKQIVKLLKPKPGSIVVGRHVGDFRAGERSEGESELKTRLYRHDLESWRRLWKQVESETGTQWEVEVTAEEWKDVKKNAHNGDSVFKMQFVVRRV</sequence>
<dbReference type="AlphaFoldDB" id="A0A319EGG3"/>
<comment type="similarity">
    <text evidence="4">Belongs to the class I-like SAM-binding methyltransferase superfamily.</text>
</comment>
<name>A0A319EGG3_ASPSB</name>
<dbReference type="VEuPathDB" id="FungiDB:BO78DRAFT_362877"/>
<dbReference type="Pfam" id="PF08242">
    <property type="entry name" value="Methyltransf_12"/>
    <property type="match status" value="1"/>
</dbReference>
<dbReference type="InterPro" id="IPR029063">
    <property type="entry name" value="SAM-dependent_MTases_sf"/>
</dbReference>
<dbReference type="PANTHER" id="PTHR35897">
    <property type="entry name" value="METHYLTRANSFERASE AUSD"/>
    <property type="match status" value="1"/>
</dbReference>
<gene>
    <name evidence="6" type="ORF">BO78DRAFT_362877</name>
</gene>
<dbReference type="STRING" id="1448318.A0A319EGG3"/>
<organism evidence="6 7">
    <name type="scientific">Aspergillus sclerotiicarbonarius (strain CBS 121057 / IBT 28362)</name>
    <dbReference type="NCBI Taxonomy" id="1448318"/>
    <lineage>
        <taxon>Eukaryota</taxon>
        <taxon>Fungi</taxon>
        <taxon>Dikarya</taxon>
        <taxon>Ascomycota</taxon>
        <taxon>Pezizomycotina</taxon>
        <taxon>Eurotiomycetes</taxon>
        <taxon>Eurotiomycetidae</taxon>
        <taxon>Eurotiales</taxon>
        <taxon>Aspergillaceae</taxon>
        <taxon>Aspergillus</taxon>
        <taxon>Aspergillus subgen. Circumdati</taxon>
    </lineage>
</organism>
<dbReference type="InterPro" id="IPR051654">
    <property type="entry name" value="Meroterpenoid_MTases"/>
</dbReference>
<dbReference type="Proteomes" id="UP000248423">
    <property type="component" value="Unassembled WGS sequence"/>
</dbReference>
<comment type="pathway">
    <text evidence="1">Secondary metabolite biosynthesis.</text>
</comment>
<evidence type="ECO:0000256" key="1">
    <source>
        <dbReference type="ARBA" id="ARBA00005179"/>
    </source>
</evidence>
<dbReference type="SUPFAM" id="SSF53335">
    <property type="entry name" value="S-adenosyl-L-methionine-dependent methyltransferases"/>
    <property type="match status" value="1"/>
</dbReference>
<evidence type="ECO:0000313" key="7">
    <source>
        <dbReference type="Proteomes" id="UP000248423"/>
    </source>
</evidence>